<sequence>MAEIASLQANWSELPHELLQLDLKNKLSCIEDIILLHGLWLQIPLPLLQIITLCCLKLHDSLIFLPRKGTNSASSVMHMKEKTSSSTTIITTCSKGFANKLAPLELHMGGKEQTLADQRECNINNNNMLKGIVNKLFCVGTSYGWSLFSDDEIANFPVYDEFNFHRPKLLLDLDLLRRQF</sequence>
<organism evidence="1 2">
    <name type="scientific">Ziziphus jujuba var. spinosa</name>
    <dbReference type="NCBI Taxonomy" id="714518"/>
    <lineage>
        <taxon>Eukaryota</taxon>
        <taxon>Viridiplantae</taxon>
        <taxon>Streptophyta</taxon>
        <taxon>Embryophyta</taxon>
        <taxon>Tracheophyta</taxon>
        <taxon>Spermatophyta</taxon>
        <taxon>Magnoliopsida</taxon>
        <taxon>eudicotyledons</taxon>
        <taxon>Gunneridae</taxon>
        <taxon>Pentapetalae</taxon>
        <taxon>rosids</taxon>
        <taxon>fabids</taxon>
        <taxon>Rosales</taxon>
        <taxon>Rhamnaceae</taxon>
        <taxon>Paliureae</taxon>
        <taxon>Ziziphus</taxon>
    </lineage>
</organism>
<dbReference type="EMBL" id="JAEACU010000007">
    <property type="protein sequence ID" value="KAH7521847.1"/>
    <property type="molecule type" value="Genomic_DNA"/>
</dbReference>
<accession>A0A978V3B4</accession>
<gene>
    <name evidence="1" type="ORF">FEM48_Zijuj07G0075400</name>
</gene>
<protein>
    <submittedName>
        <fullName evidence="1">Uncharacterized protein</fullName>
    </submittedName>
</protein>
<comment type="caution">
    <text evidence="1">The sequence shown here is derived from an EMBL/GenBank/DDBJ whole genome shotgun (WGS) entry which is preliminary data.</text>
</comment>
<dbReference type="Proteomes" id="UP000813462">
    <property type="component" value="Unassembled WGS sequence"/>
</dbReference>
<dbReference type="AlphaFoldDB" id="A0A978V3B4"/>
<name>A0A978V3B4_ZIZJJ</name>
<evidence type="ECO:0000313" key="2">
    <source>
        <dbReference type="Proteomes" id="UP000813462"/>
    </source>
</evidence>
<reference evidence="1" key="1">
    <citation type="journal article" date="2021" name="Front. Plant Sci.">
        <title>Chromosome-Scale Genome Assembly for Chinese Sour Jujube and Insights Into Its Genome Evolution and Domestication Signature.</title>
        <authorList>
            <person name="Shen L.-Y."/>
            <person name="Luo H."/>
            <person name="Wang X.-L."/>
            <person name="Wang X.-M."/>
            <person name="Qiu X.-J."/>
            <person name="Liu H."/>
            <person name="Zhou S.-S."/>
            <person name="Jia K.-H."/>
            <person name="Nie S."/>
            <person name="Bao Y.-T."/>
            <person name="Zhang R.-G."/>
            <person name="Yun Q.-Z."/>
            <person name="Chai Y.-H."/>
            <person name="Lu J.-Y."/>
            <person name="Li Y."/>
            <person name="Zhao S.-W."/>
            <person name="Mao J.-F."/>
            <person name="Jia S.-G."/>
            <person name="Mao Y.-M."/>
        </authorList>
    </citation>
    <scope>NUCLEOTIDE SEQUENCE</scope>
    <source>
        <strain evidence="1">AT0</strain>
        <tissue evidence="1">Leaf</tissue>
    </source>
</reference>
<proteinExistence type="predicted"/>
<evidence type="ECO:0000313" key="1">
    <source>
        <dbReference type="EMBL" id="KAH7521847.1"/>
    </source>
</evidence>